<feature type="region of interest" description="Disordered" evidence="1">
    <location>
        <begin position="217"/>
        <end position="259"/>
    </location>
</feature>
<organism evidence="2 3">
    <name type="scientific">Cymbomonas tetramitiformis</name>
    <dbReference type="NCBI Taxonomy" id="36881"/>
    <lineage>
        <taxon>Eukaryota</taxon>
        <taxon>Viridiplantae</taxon>
        <taxon>Chlorophyta</taxon>
        <taxon>Pyramimonadophyceae</taxon>
        <taxon>Pyramimonadales</taxon>
        <taxon>Pyramimonadaceae</taxon>
        <taxon>Cymbomonas</taxon>
    </lineage>
</organism>
<dbReference type="AlphaFoldDB" id="A0AAE0L2S1"/>
<dbReference type="EMBL" id="LGRX02010803">
    <property type="protein sequence ID" value="KAK3269674.1"/>
    <property type="molecule type" value="Genomic_DNA"/>
</dbReference>
<name>A0AAE0L2S1_9CHLO</name>
<evidence type="ECO:0000313" key="3">
    <source>
        <dbReference type="Proteomes" id="UP001190700"/>
    </source>
</evidence>
<protein>
    <submittedName>
        <fullName evidence="2">Uncharacterized protein</fullName>
    </submittedName>
</protein>
<evidence type="ECO:0000256" key="1">
    <source>
        <dbReference type="SAM" id="MobiDB-lite"/>
    </source>
</evidence>
<evidence type="ECO:0000313" key="2">
    <source>
        <dbReference type="EMBL" id="KAK3269674.1"/>
    </source>
</evidence>
<dbReference type="Proteomes" id="UP001190700">
    <property type="component" value="Unassembled WGS sequence"/>
</dbReference>
<gene>
    <name evidence="2" type="ORF">CYMTET_21896</name>
</gene>
<accession>A0AAE0L2S1</accession>
<proteinExistence type="predicted"/>
<keyword evidence="3" id="KW-1185">Reference proteome</keyword>
<reference evidence="2 3" key="1">
    <citation type="journal article" date="2015" name="Genome Biol. Evol.">
        <title>Comparative Genomics of a Bacterivorous Green Alga Reveals Evolutionary Causalities and Consequences of Phago-Mixotrophic Mode of Nutrition.</title>
        <authorList>
            <person name="Burns J.A."/>
            <person name="Paasch A."/>
            <person name="Narechania A."/>
            <person name="Kim E."/>
        </authorList>
    </citation>
    <scope>NUCLEOTIDE SEQUENCE [LARGE SCALE GENOMIC DNA]</scope>
    <source>
        <strain evidence="2 3">PLY_AMNH</strain>
    </source>
</reference>
<comment type="caution">
    <text evidence="2">The sequence shown here is derived from an EMBL/GenBank/DDBJ whole genome shotgun (WGS) entry which is preliminary data.</text>
</comment>
<sequence>MATQYTAQLRSFSNKSLQDNWWENRIQEPEEKTHDARLDTLTRRDRETSICKFVGVDNASQPVASVPVRHRHLLPKSDRVIPQHIEGAMFDTTYTGMMNGEELFVSPPEVTKLVHDTNFYHEVHTNRTHEARATTGFGGVLPTHPADHCKTHFETTNQALYDRMPKEDTRKHTQQGDDARFVGGYQASHNPNNTVKGPVHTENRSFYYTRKLPRDSLDTFVAPEPPRGKAGGRGFLVRNPEESGSLHGSHKWGDEYAEQ</sequence>